<dbReference type="PANTHER" id="PTHR34047">
    <property type="entry name" value="NUCLEAR INTRON MATURASE 1, MITOCHONDRIAL-RELATED"/>
    <property type="match status" value="1"/>
</dbReference>
<dbReference type="OrthoDB" id="115799at2157"/>
<evidence type="ECO:0000313" key="2">
    <source>
        <dbReference type="EMBL" id="AAM06057.1"/>
    </source>
</evidence>
<dbReference type="GeneID" id="1474570"/>
<dbReference type="EnsemblBacteria" id="AAM06057">
    <property type="protein sequence ID" value="AAM06057"/>
    <property type="gene ID" value="MA_2681"/>
</dbReference>
<dbReference type="GO" id="GO:0003964">
    <property type="term" value="F:RNA-directed DNA polymerase activity"/>
    <property type="evidence" value="ECO:0007669"/>
    <property type="project" value="UniProtKB-KW"/>
</dbReference>
<dbReference type="PROSITE" id="PS50878">
    <property type="entry name" value="RT_POL"/>
    <property type="match status" value="1"/>
</dbReference>
<protein>
    <submittedName>
        <fullName evidence="2">Reverse transcriptase</fullName>
    </submittedName>
</protein>
<gene>
    <name evidence="2" type="ordered locus">MA_2681</name>
</gene>
<dbReference type="SMR" id="Q8TMH8"/>
<evidence type="ECO:0000259" key="1">
    <source>
        <dbReference type="PROSITE" id="PS50878"/>
    </source>
</evidence>
<organism evidence="2 3">
    <name type="scientific">Methanosarcina acetivorans (strain ATCC 35395 / DSM 2834 / JCM 12185 / C2A)</name>
    <dbReference type="NCBI Taxonomy" id="188937"/>
    <lineage>
        <taxon>Archaea</taxon>
        <taxon>Methanobacteriati</taxon>
        <taxon>Methanobacteriota</taxon>
        <taxon>Stenosarchaea group</taxon>
        <taxon>Methanomicrobia</taxon>
        <taxon>Methanosarcinales</taxon>
        <taxon>Methanosarcinaceae</taxon>
        <taxon>Methanosarcina</taxon>
    </lineage>
</organism>
<keyword evidence="2" id="KW-0808">Transferase</keyword>
<dbReference type="InterPro" id="IPR013597">
    <property type="entry name" value="Mat_intron_G2"/>
</dbReference>
<dbReference type="Pfam" id="PF00078">
    <property type="entry name" value="RVT_1"/>
    <property type="match status" value="1"/>
</dbReference>
<keyword evidence="3" id="KW-1185">Reference proteome</keyword>
<dbReference type="RefSeq" id="WP_011022639.1">
    <property type="nucleotide sequence ID" value="NC_003552.1"/>
</dbReference>
<dbReference type="AlphaFoldDB" id="Q8TMH8"/>
<reference evidence="2 3" key="1">
    <citation type="journal article" date="2002" name="Genome Res.">
        <title>The genome of Methanosarcina acetivorans reveals extensive metabolic and physiological diversity.</title>
        <authorList>
            <person name="Galagan J.E."/>
            <person name="Nusbaum C."/>
            <person name="Roy A."/>
            <person name="Endrizzi M.G."/>
            <person name="Macdonald P."/>
            <person name="FitzHugh W."/>
            <person name="Calvo S."/>
            <person name="Engels R."/>
            <person name="Smirnov S."/>
            <person name="Atnoor D."/>
            <person name="Brown A."/>
            <person name="Allen N."/>
            <person name="Naylor J."/>
            <person name="Stange-Thomann N."/>
            <person name="DeArellano K."/>
            <person name="Johnson R."/>
            <person name="Linton L."/>
            <person name="McEwan P."/>
            <person name="McKernan K."/>
            <person name="Talamas J."/>
            <person name="Tirrell A."/>
            <person name="Ye W."/>
            <person name="Zimmer A."/>
            <person name="Barber R.D."/>
            <person name="Cann I."/>
            <person name="Graham D.E."/>
            <person name="Grahame D.A."/>
            <person name="Guss A."/>
            <person name="Hedderich R."/>
            <person name="Ingram-Smith C."/>
            <person name="Kuettner C.H."/>
            <person name="Krzycki J.A."/>
            <person name="Leigh J.A."/>
            <person name="Li W."/>
            <person name="Liu J."/>
            <person name="Mukhopadhyay B."/>
            <person name="Reeve J.N."/>
            <person name="Smith K."/>
            <person name="Springer T.A."/>
            <person name="Umayam L.A."/>
            <person name="White O."/>
            <person name="White R.H."/>
            <person name="de Macario E.C."/>
            <person name="Ferry J.G."/>
            <person name="Jarrell K.F."/>
            <person name="Jing H."/>
            <person name="Macario A.J.L."/>
            <person name="Paulsen I."/>
            <person name="Pritchett M."/>
            <person name="Sowers K.R."/>
            <person name="Swanson R.V."/>
            <person name="Zinder S.H."/>
            <person name="Lander E."/>
            <person name="Metcalf W.W."/>
            <person name="Birren B."/>
        </authorList>
    </citation>
    <scope>NUCLEOTIDE SEQUENCE [LARGE SCALE GENOMIC DNA]</scope>
    <source>
        <strain evidence="3">ATCC 35395 / DSM 2834 / JCM 12185 / C2A</strain>
    </source>
</reference>
<dbReference type="CDD" id="cd01651">
    <property type="entry name" value="RT_G2_intron"/>
    <property type="match status" value="1"/>
</dbReference>
<dbReference type="Proteomes" id="UP000002487">
    <property type="component" value="Chromosome"/>
</dbReference>
<accession>Q8TMH8</accession>
<dbReference type="STRING" id="188937.MA_2681"/>
<name>Q8TMH8_METAC</name>
<dbReference type="InterPro" id="IPR051083">
    <property type="entry name" value="GrpII_Intron_Splice-Mob/Def"/>
</dbReference>
<feature type="domain" description="Reverse transcriptase" evidence="1">
    <location>
        <begin position="1"/>
        <end position="116"/>
    </location>
</feature>
<keyword evidence="2" id="KW-0548">Nucleotidyltransferase</keyword>
<keyword evidence="2" id="KW-0695">RNA-directed DNA polymerase</keyword>
<dbReference type="PANTHER" id="PTHR34047:SF8">
    <property type="entry name" value="PROTEIN YKFC"/>
    <property type="match status" value="1"/>
</dbReference>
<sequence>MDKSILSQFLKAGFIFDGTFFNTDKGTPQGGIISPILANMTLDGIEKLLNEHFRKMKVHFIRYCDDFLVTVPSKEIADEVRKVIRDFLAIRGLELSVEKTIVTHIDEGFDFLGWNFRKYKGTLLIKPSQKSIESITQKIKNIVSKAKAWTQEELIKTLNPIIRGWANYHRHIVAKNAFKKLDHYLWRVTWQWGKRRHPNKGHKWVASKYWHSERNRNWIFQTMNTKLIKFSDIQIRRHTMPKLDTNPYKDRKYFLKRKERIQKQTP</sequence>
<dbReference type="InParanoid" id="Q8TMH8"/>
<dbReference type="InterPro" id="IPR000477">
    <property type="entry name" value="RT_dom"/>
</dbReference>
<dbReference type="PhylomeDB" id="Q8TMH8"/>
<dbReference type="SUPFAM" id="SSF56672">
    <property type="entry name" value="DNA/RNA polymerases"/>
    <property type="match status" value="1"/>
</dbReference>
<dbReference type="HOGENOM" id="CLU_013584_15_0_2"/>
<evidence type="ECO:0000313" key="3">
    <source>
        <dbReference type="Proteomes" id="UP000002487"/>
    </source>
</evidence>
<dbReference type="InterPro" id="IPR043502">
    <property type="entry name" value="DNA/RNA_pol_sf"/>
</dbReference>
<dbReference type="Pfam" id="PF08388">
    <property type="entry name" value="GIIM"/>
    <property type="match status" value="1"/>
</dbReference>
<dbReference type="EMBL" id="AE010299">
    <property type="protein sequence ID" value="AAM06057.1"/>
    <property type="molecule type" value="Genomic_DNA"/>
</dbReference>
<dbReference type="KEGG" id="mac:MA_2681"/>
<proteinExistence type="predicted"/>